<comment type="subcellular location">
    <subcellularLocation>
        <location evidence="2">Endoplasmic reticulum membrane</location>
        <topology evidence="2">Multi-pass membrane protein</topology>
    </subcellularLocation>
</comment>
<gene>
    <name evidence="16" type="ORF">D9758_003496</name>
</gene>
<dbReference type="GO" id="GO:0008250">
    <property type="term" value="C:oligosaccharyltransferase complex"/>
    <property type="evidence" value="ECO:0007669"/>
    <property type="project" value="InterPro"/>
</dbReference>
<keyword evidence="6 13" id="KW-0732">Signal</keyword>
<name>A0A8H5GVJ0_9AGAR</name>
<proteinExistence type="inferred from homology"/>
<dbReference type="EMBL" id="JAACJM010000007">
    <property type="protein sequence ID" value="KAF5371595.1"/>
    <property type="molecule type" value="Genomic_DNA"/>
</dbReference>
<evidence type="ECO:0000313" key="17">
    <source>
        <dbReference type="Proteomes" id="UP000559256"/>
    </source>
</evidence>
<evidence type="ECO:0000256" key="2">
    <source>
        <dbReference type="ARBA" id="ARBA00004477"/>
    </source>
</evidence>
<reference evidence="16 17" key="1">
    <citation type="journal article" date="2020" name="ISME J.">
        <title>Uncovering the hidden diversity of litter-decomposition mechanisms in mushroom-forming fungi.</title>
        <authorList>
            <person name="Floudas D."/>
            <person name="Bentzer J."/>
            <person name="Ahren D."/>
            <person name="Johansson T."/>
            <person name="Persson P."/>
            <person name="Tunlid A."/>
        </authorList>
    </citation>
    <scope>NUCLEOTIDE SEQUENCE [LARGE SCALE GENOMIC DNA]</scope>
    <source>
        <strain evidence="16 17">CBS 291.85</strain>
    </source>
</reference>
<comment type="pathway">
    <text evidence="3">Protein modification; protein glycosylation.</text>
</comment>
<keyword evidence="7" id="KW-0256">Endoplasmic reticulum</keyword>
<dbReference type="UniPathway" id="UPA00378"/>
<dbReference type="Pfam" id="PF25147">
    <property type="entry name" value="Ribophorin_II_C"/>
    <property type="match status" value="1"/>
</dbReference>
<dbReference type="PANTHER" id="PTHR12640">
    <property type="entry name" value="RIBOPHORIN II"/>
    <property type="match status" value="1"/>
</dbReference>
<evidence type="ECO:0000256" key="6">
    <source>
        <dbReference type="ARBA" id="ARBA00022729"/>
    </source>
</evidence>
<comment type="function">
    <text evidence="1">Subunit of the oligosaccharyl transferase (OST) complex that catalyzes the initial transfer of a defined glycan (Glc(3)Man(9)GlcNAc(2) in eukaryotes) from the lipid carrier dolichol-pyrophosphate to an asparagine residue within an Asn-X-Ser/Thr consensus motif in nascent polypeptide chains, the first step in protein N-glycosylation. N-glycosylation occurs cotranslationally and the complex associates with the Sec61 complex at the channel-forming translocon complex that mediates protein translocation across the endoplasmic reticulum (ER). All subunits are required for a maximal enzyme activity.</text>
</comment>
<evidence type="ECO:0000256" key="12">
    <source>
        <dbReference type="SAM" id="Phobius"/>
    </source>
</evidence>
<evidence type="ECO:0000256" key="7">
    <source>
        <dbReference type="ARBA" id="ARBA00022824"/>
    </source>
</evidence>
<comment type="caution">
    <text evidence="16">The sequence shown here is derived from an EMBL/GenBank/DDBJ whole genome shotgun (WGS) entry which is preliminary data.</text>
</comment>
<evidence type="ECO:0000256" key="9">
    <source>
        <dbReference type="ARBA" id="ARBA00023136"/>
    </source>
</evidence>
<feature type="transmembrane region" description="Helical" evidence="12">
    <location>
        <begin position="215"/>
        <end position="237"/>
    </location>
</feature>
<evidence type="ECO:0000256" key="4">
    <source>
        <dbReference type="ARBA" id="ARBA00009038"/>
    </source>
</evidence>
<evidence type="ECO:0000259" key="15">
    <source>
        <dbReference type="Pfam" id="PF25147"/>
    </source>
</evidence>
<dbReference type="PANTHER" id="PTHR12640:SF0">
    <property type="entry name" value="DOLICHYL-DIPHOSPHOOLIGOSACCHARIDE--PROTEIN GLYCOSYLTRANSFERASE SUBUNIT 2"/>
    <property type="match status" value="1"/>
</dbReference>
<dbReference type="GO" id="GO:0006487">
    <property type="term" value="P:protein N-linked glycosylation"/>
    <property type="evidence" value="ECO:0007669"/>
    <property type="project" value="TreeGrafter"/>
</dbReference>
<dbReference type="Proteomes" id="UP000559256">
    <property type="component" value="Unassembled WGS sequence"/>
</dbReference>
<feature type="transmembrane region" description="Helical" evidence="12">
    <location>
        <begin position="249"/>
        <end position="268"/>
    </location>
</feature>
<keyword evidence="5 12" id="KW-0812">Transmembrane</keyword>
<accession>A0A8H5GVJ0</accession>
<evidence type="ECO:0000256" key="1">
    <source>
        <dbReference type="ARBA" id="ARBA00002791"/>
    </source>
</evidence>
<protein>
    <recommendedName>
        <fullName evidence="11">Ribophorin II</fullName>
    </recommendedName>
    <alternativeName>
        <fullName evidence="10">Ribophorin-2</fullName>
    </alternativeName>
</protein>
<feature type="chain" id="PRO_5044206291" description="Ribophorin II" evidence="13">
    <location>
        <begin position="17"/>
        <end position="278"/>
    </location>
</feature>
<dbReference type="AlphaFoldDB" id="A0A8H5GVJ0"/>
<evidence type="ECO:0000256" key="8">
    <source>
        <dbReference type="ARBA" id="ARBA00022989"/>
    </source>
</evidence>
<dbReference type="InterPro" id="IPR055374">
    <property type="entry name" value="Ribophorin_II_3rd"/>
</dbReference>
<dbReference type="InterPro" id="IPR056790">
    <property type="entry name" value="Ribophorin_II_C"/>
</dbReference>
<dbReference type="InterPro" id="IPR008814">
    <property type="entry name" value="Swp1"/>
</dbReference>
<organism evidence="16 17">
    <name type="scientific">Tetrapyrgos nigripes</name>
    <dbReference type="NCBI Taxonomy" id="182062"/>
    <lineage>
        <taxon>Eukaryota</taxon>
        <taxon>Fungi</taxon>
        <taxon>Dikarya</taxon>
        <taxon>Basidiomycota</taxon>
        <taxon>Agaricomycotina</taxon>
        <taxon>Agaricomycetes</taxon>
        <taxon>Agaricomycetidae</taxon>
        <taxon>Agaricales</taxon>
        <taxon>Marasmiineae</taxon>
        <taxon>Marasmiaceae</taxon>
        <taxon>Tetrapyrgos</taxon>
    </lineage>
</organism>
<keyword evidence="17" id="KW-1185">Reference proteome</keyword>
<evidence type="ECO:0000256" key="3">
    <source>
        <dbReference type="ARBA" id="ARBA00004922"/>
    </source>
</evidence>
<keyword evidence="8 12" id="KW-1133">Transmembrane helix</keyword>
<evidence type="ECO:0000259" key="14">
    <source>
        <dbReference type="Pfam" id="PF23860"/>
    </source>
</evidence>
<evidence type="ECO:0000256" key="5">
    <source>
        <dbReference type="ARBA" id="ARBA00022692"/>
    </source>
</evidence>
<evidence type="ECO:0000313" key="16">
    <source>
        <dbReference type="EMBL" id="KAF5371595.1"/>
    </source>
</evidence>
<evidence type="ECO:0000256" key="13">
    <source>
        <dbReference type="SAM" id="SignalP"/>
    </source>
</evidence>
<dbReference type="OrthoDB" id="432292at2759"/>
<comment type="similarity">
    <text evidence="4">Belongs to the SWP1 family.</text>
</comment>
<feature type="transmembrane region" description="Helical" evidence="12">
    <location>
        <begin position="186"/>
        <end position="208"/>
    </location>
</feature>
<keyword evidence="9 12" id="KW-0472">Membrane</keyword>
<sequence length="278" mass="30195">MKLLSPLLLLAAAVNASILTLQSPKFTIATKDGQQSRSEPISLAQKPSPLHLSQTDILKLTFQIVDKSSGNGVQPRQVFLRFYDEESGEEGIQPLRVASTGKVKFDLDMSKPPLSIPPTSTAPLEVSLFIGGSTTSTSYSPLKMDLFSLHIPASHPVPPHPDEASFHLLPEIEHTFRPDPKLPPTFISAVFAGAVIAAPWIVLLGLWFSLPSLPLPSLASPSILPFTLSIGAFEFLLYKYWVELKLGDVLFYGAILGGVTVFTGRTALRAVEQRRVGK</sequence>
<feature type="domain" description="Ribophorin II C-terminal" evidence="15">
    <location>
        <begin position="176"/>
        <end position="275"/>
    </location>
</feature>
<evidence type="ECO:0000256" key="11">
    <source>
        <dbReference type="ARBA" id="ARBA00032139"/>
    </source>
</evidence>
<feature type="signal peptide" evidence="13">
    <location>
        <begin position="1"/>
        <end position="16"/>
    </location>
</feature>
<dbReference type="Pfam" id="PF23860">
    <property type="entry name" value="Ribophorin_II_3rd"/>
    <property type="match status" value="1"/>
</dbReference>
<feature type="domain" description="Ribophorin II third" evidence="14">
    <location>
        <begin position="26"/>
        <end position="138"/>
    </location>
</feature>
<evidence type="ECO:0000256" key="10">
    <source>
        <dbReference type="ARBA" id="ARBA00030078"/>
    </source>
</evidence>